<evidence type="ECO:0000313" key="3">
    <source>
        <dbReference type="EMBL" id="AFA49157.1"/>
    </source>
</evidence>
<dbReference type="AlphaFoldDB" id="H6LDB2"/>
<protein>
    <recommendedName>
        <fullName evidence="2">GIY-YIG domain-containing protein</fullName>
    </recommendedName>
</protein>
<proteinExistence type="inferred from homology"/>
<feature type="domain" description="GIY-YIG" evidence="2">
    <location>
        <begin position="13"/>
        <end position="88"/>
    </location>
</feature>
<dbReference type="InterPro" id="IPR050190">
    <property type="entry name" value="UPF0213_domain"/>
</dbReference>
<dbReference type="InterPro" id="IPR000305">
    <property type="entry name" value="GIY-YIG_endonuc"/>
</dbReference>
<dbReference type="eggNOG" id="COG2827">
    <property type="taxonomic scope" value="Bacteria"/>
</dbReference>
<evidence type="ECO:0000313" key="4">
    <source>
        <dbReference type="Proteomes" id="UP000007177"/>
    </source>
</evidence>
<evidence type="ECO:0000259" key="2">
    <source>
        <dbReference type="PROSITE" id="PS50164"/>
    </source>
</evidence>
<sequence length="102" mass="11768">MASNEKKDKQMIDKAYVYIVKCSDNSLYTGWTNNINARIKVHNSGAGAKYTRGRLPVTLVYCEELKNRSAALSREAMIKKMSRKQKIALIDTYESLNWQKEF</sequence>
<dbReference type="InterPro" id="IPR035901">
    <property type="entry name" value="GIY-YIG_endonuc_sf"/>
</dbReference>
<reference evidence="3 4" key="2">
    <citation type="journal article" date="2012" name="PLoS ONE">
        <title>An ancient pathway combining carbon dioxide fixation with the generation and utilization of a sodium ion gradient for ATP synthesis.</title>
        <authorList>
            <person name="Poehlein A."/>
            <person name="Schmidt S."/>
            <person name="Kaster A.K."/>
            <person name="Goenrich M."/>
            <person name="Vollmers J."/>
            <person name="Thurmer A."/>
            <person name="Bertsch J."/>
            <person name="Schuchmann K."/>
            <person name="Voigt B."/>
            <person name="Hecker M."/>
            <person name="Daniel R."/>
            <person name="Thauer R.K."/>
            <person name="Gottschalk G."/>
            <person name="Muller V."/>
        </authorList>
    </citation>
    <scope>NUCLEOTIDE SEQUENCE [LARGE SCALE GENOMIC DNA]</scope>
    <source>
        <strain evidence="4">ATCC 29683 / DSM 1030 / JCM 2381 / KCTC 1655 / WB1</strain>
    </source>
</reference>
<dbReference type="PROSITE" id="PS50164">
    <property type="entry name" value="GIY_YIG"/>
    <property type="match status" value="1"/>
</dbReference>
<name>H6LDB2_ACEWD</name>
<dbReference type="STRING" id="931626.Awo_c23840"/>
<dbReference type="KEGG" id="awo:Awo_c23840"/>
<keyword evidence="4" id="KW-1185">Reference proteome</keyword>
<evidence type="ECO:0000256" key="1">
    <source>
        <dbReference type="ARBA" id="ARBA00007435"/>
    </source>
</evidence>
<organism evidence="3 4">
    <name type="scientific">Acetobacterium woodii (strain ATCC 29683 / DSM 1030 / JCM 2381 / KCTC 1655 / WB1)</name>
    <dbReference type="NCBI Taxonomy" id="931626"/>
    <lineage>
        <taxon>Bacteria</taxon>
        <taxon>Bacillati</taxon>
        <taxon>Bacillota</taxon>
        <taxon>Clostridia</taxon>
        <taxon>Eubacteriales</taxon>
        <taxon>Eubacteriaceae</taxon>
        <taxon>Acetobacterium</taxon>
    </lineage>
</organism>
<dbReference type="Proteomes" id="UP000007177">
    <property type="component" value="Chromosome"/>
</dbReference>
<dbReference type="EMBL" id="CP002987">
    <property type="protein sequence ID" value="AFA49157.1"/>
    <property type="molecule type" value="Genomic_DNA"/>
</dbReference>
<dbReference type="Gene3D" id="3.40.1440.10">
    <property type="entry name" value="GIY-YIG endonuclease"/>
    <property type="match status" value="1"/>
</dbReference>
<dbReference type="SUPFAM" id="SSF82771">
    <property type="entry name" value="GIY-YIG endonuclease"/>
    <property type="match status" value="1"/>
</dbReference>
<comment type="similarity">
    <text evidence="1">Belongs to the UPF0213 family.</text>
</comment>
<accession>H6LDB2</accession>
<dbReference type="CDD" id="cd10456">
    <property type="entry name" value="GIY-YIG_UPF0213"/>
    <property type="match status" value="1"/>
</dbReference>
<dbReference type="Pfam" id="PF01541">
    <property type="entry name" value="GIY-YIG"/>
    <property type="match status" value="1"/>
</dbReference>
<dbReference type="HOGENOM" id="CLU_135650_0_3_9"/>
<dbReference type="PANTHER" id="PTHR34477:SF1">
    <property type="entry name" value="UPF0213 PROTEIN YHBQ"/>
    <property type="match status" value="1"/>
</dbReference>
<reference evidence="4" key="1">
    <citation type="submission" date="2011-07" db="EMBL/GenBank/DDBJ databases">
        <title>Complete genome sequence of Acetobacterium woodii.</title>
        <authorList>
            <person name="Poehlein A."/>
            <person name="Schmidt S."/>
            <person name="Kaster A.-K."/>
            <person name="Goenrich M."/>
            <person name="Vollmers J."/>
            <person name="Thuermer A."/>
            <person name="Gottschalk G."/>
            <person name="Thauer R.K."/>
            <person name="Daniel R."/>
            <person name="Mueller V."/>
        </authorList>
    </citation>
    <scope>NUCLEOTIDE SEQUENCE [LARGE SCALE GENOMIC DNA]</scope>
    <source>
        <strain evidence="4">ATCC 29683 / DSM 1030 / JCM 2381 / KCTC 1655 / WB1</strain>
    </source>
</reference>
<gene>
    <name evidence="3" type="ordered locus">Awo_c23840</name>
</gene>
<dbReference type="PANTHER" id="PTHR34477">
    <property type="entry name" value="UPF0213 PROTEIN YHBQ"/>
    <property type="match status" value="1"/>
</dbReference>